<dbReference type="PROSITE" id="PS50297">
    <property type="entry name" value="ANK_REP_REGION"/>
    <property type="match status" value="9"/>
</dbReference>
<evidence type="ECO:0000256" key="1">
    <source>
        <dbReference type="ARBA" id="ARBA00022737"/>
    </source>
</evidence>
<evidence type="ECO:0000256" key="4">
    <source>
        <dbReference type="SAM" id="MobiDB-lite"/>
    </source>
</evidence>
<sequence length="847" mass="93793">MAHDKSKKVSKPRGRIACQDPNKTDKAGRTKIFSSTSSGSLEKVKDLVERGADVNHRDNAGWAPLHEAALKGQYEIAEYLIQAGAIVNVRGFEDDTPLHDACSYGYADCVKLLVESGADVYALNTDKQRPIDLCDDKACIKIVKAKMKELDHLASRDSHGRTALHRACSEGDIDKAASLLKKGVNTNAVDKDNWTPLHYAAQHGHLDIAKLLIQHGADMNSLGHQGLTSLHVACKHGHENIVKHLVNAGVDVHAVDHNGQTPYQVSESIAVRQIITARIDQERRLRATTEAIDEITFVSNTKQKRKINDSSTSTPSNTNAKEDDTLLSREERKIQAIMKAFEKAEQKKQAKQVKKDDDRATTPVHNNNTDINENSPKKRKSPSRQSRPASRECSVDSQKKSSTAVLDTSKLDPHKKDTSGRTHLHRWSIRGNTQAVEALLKAGANPCETDNAGYTPLHEAALRGKTKVVQLLLESDADVNCKGADLDTPLHDATENGFADVVQLLLDYGADTFAKNAKGQTSLEIAIELENSEIESILKKHKDTKPKKRKLVLAANLETSKQPESPTSPIGTFDMSAKKAHARQLSGQHLPKKSLKSHLVKNEVPPDGPHTPIPTPPPEHWQKVVKKEEEDSIRLSNSEALYPSIHCASRYLPLYTIQLLTEQQSNLFFVVDLQISLLLGISIFQLTRQYPHLQRRQISNIEKKRLWSPLSSMICNSSNSSNSEGNRLNKNSEKQKFLATDIYFVRLDQIVSIIKEDYSHLSESLITITLDIGYTPSLSSTTNDASITSDDCIKNNVATTSPTTASNSNCNYTTNSMKNKQNVKLPPKFAMKMKKCGMLKFDNKNSA</sequence>
<dbReference type="Pfam" id="PF12796">
    <property type="entry name" value="Ank_2"/>
    <property type="match status" value="4"/>
</dbReference>
<keyword evidence="2 3" id="KW-0040">ANK repeat</keyword>
<evidence type="ECO:0000313" key="6">
    <source>
        <dbReference type="EMBL" id="KAK4515701.1"/>
    </source>
</evidence>
<evidence type="ECO:0000256" key="3">
    <source>
        <dbReference type="PROSITE-ProRule" id="PRU00023"/>
    </source>
</evidence>
<feature type="repeat" description="ANK" evidence="3">
    <location>
        <begin position="225"/>
        <end position="257"/>
    </location>
</feature>
<feature type="repeat" description="ANK" evidence="3">
    <location>
        <begin position="60"/>
        <end position="92"/>
    </location>
</feature>
<feature type="repeat" description="ANK" evidence="3">
    <location>
        <begin position="485"/>
        <end position="517"/>
    </location>
</feature>
<feature type="repeat" description="ANK" evidence="3">
    <location>
        <begin position="192"/>
        <end position="224"/>
    </location>
</feature>
<feature type="domain" description="DUF7593" evidence="5">
    <location>
        <begin position="644"/>
        <end position="756"/>
    </location>
</feature>
<keyword evidence="7" id="KW-1185">Reference proteome</keyword>
<dbReference type="PROSITE" id="PS50088">
    <property type="entry name" value="ANK_REPEAT"/>
    <property type="match status" value="9"/>
</dbReference>
<comment type="caution">
    <text evidence="6">The sequence shown here is derived from an EMBL/GenBank/DDBJ whole genome shotgun (WGS) entry which is preliminary data.</text>
</comment>
<organism evidence="6 7">
    <name type="scientific">Mucor velutinosus</name>
    <dbReference type="NCBI Taxonomy" id="708070"/>
    <lineage>
        <taxon>Eukaryota</taxon>
        <taxon>Fungi</taxon>
        <taxon>Fungi incertae sedis</taxon>
        <taxon>Mucoromycota</taxon>
        <taxon>Mucoromycotina</taxon>
        <taxon>Mucoromycetes</taxon>
        <taxon>Mucorales</taxon>
        <taxon>Mucorineae</taxon>
        <taxon>Mucoraceae</taxon>
        <taxon>Mucor</taxon>
    </lineage>
</organism>
<dbReference type="RefSeq" id="XP_064682367.1">
    <property type="nucleotide sequence ID" value="XM_064829865.1"/>
</dbReference>
<feature type="compositionally biased region" description="Low complexity" evidence="4">
    <location>
        <begin position="309"/>
        <end position="319"/>
    </location>
</feature>
<dbReference type="InterPro" id="IPR056015">
    <property type="entry name" value="DUF7593"/>
</dbReference>
<gene>
    <name evidence="6" type="ORF">ATC70_010654</name>
</gene>
<dbReference type="Gene3D" id="1.25.40.20">
    <property type="entry name" value="Ankyrin repeat-containing domain"/>
    <property type="match status" value="4"/>
</dbReference>
<feature type="compositionally biased region" description="Basic and acidic residues" evidence="4">
    <location>
        <begin position="409"/>
        <end position="420"/>
    </location>
</feature>
<reference evidence="6 7" key="1">
    <citation type="submission" date="2022-11" db="EMBL/GenBank/DDBJ databases">
        <title>Mucor velutinosus strain NIH1002 WGS.</title>
        <authorList>
            <person name="Subramanian P."/>
            <person name="Mullikin J.C."/>
            <person name="Segre J.A."/>
            <person name="Zelazny A.M."/>
        </authorList>
    </citation>
    <scope>NUCLEOTIDE SEQUENCE [LARGE SCALE GENOMIC DNA]</scope>
    <source>
        <strain evidence="6 7">NIH1002</strain>
    </source>
</reference>
<name>A0AAN7DE08_9FUNG</name>
<evidence type="ECO:0000313" key="7">
    <source>
        <dbReference type="Proteomes" id="UP001304243"/>
    </source>
</evidence>
<feature type="compositionally biased region" description="Basic and acidic residues" evidence="4">
    <location>
        <begin position="389"/>
        <end position="399"/>
    </location>
</feature>
<feature type="region of interest" description="Disordered" evidence="4">
    <location>
        <begin position="302"/>
        <end position="328"/>
    </location>
</feature>
<dbReference type="Proteomes" id="UP001304243">
    <property type="component" value="Unassembled WGS sequence"/>
</dbReference>
<dbReference type="PANTHER" id="PTHR24171">
    <property type="entry name" value="ANKYRIN REPEAT DOMAIN-CONTAINING PROTEIN 39-RELATED"/>
    <property type="match status" value="1"/>
</dbReference>
<feature type="repeat" description="ANK" evidence="3">
    <location>
        <begin position="27"/>
        <end position="59"/>
    </location>
</feature>
<dbReference type="InterPro" id="IPR002110">
    <property type="entry name" value="Ankyrin_rpt"/>
</dbReference>
<proteinExistence type="predicted"/>
<keyword evidence="1" id="KW-0677">Repeat</keyword>
<dbReference type="EMBL" id="JASEJX010000014">
    <property type="protein sequence ID" value="KAK4515701.1"/>
    <property type="molecule type" value="Genomic_DNA"/>
</dbReference>
<dbReference type="GeneID" id="89954340"/>
<feature type="repeat" description="ANK" evidence="3">
    <location>
        <begin position="452"/>
        <end position="484"/>
    </location>
</feature>
<dbReference type="InterPro" id="IPR036770">
    <property type="entry name" value="Ankyrin_rpt-contain_sf"/>
</dbReference>
<evidence type="ECO:0000256" key="2">
    <source>
        <dbReference type="ARBA" id="ARBA00023043"/>
    </source>
</evidence>
<dbReference type="SUPFAM" id="SSF48403">
    <property type="entry name" value="Ankyrin repeat"/>
    <property type="match status" value="2"/>
</dbReference>
<feature type="compositionally biased region" description="Basic residues" evidence="4">
    <location>
        <begin position="1"/>
        <end position="14"/>
    </location>
</feature>
<dbReference type="SMART" id="SM00248">
    <property type="entry name" value="ANK"/>
    <property type="match status" value="10"/>
</dbReference>
<feature type="repeat" description="ANK" evidence="3">
    <location>
        <begin position="419"/>
        <end position="451"/>
    </location>
</feature>
<protein>
    <recommendedName>
        <fullName evidence="5">DUF7593 domain-containing protein</fullName>
    </recommendedName>
</protein>
<accession>A0AAN7DE08</accession>
<feature type="compositionally biased region" description="Basic and acidic residues" evidence="4">
    <location>
        <begin position="343"/>
        <end position="360"/>
    </location>
</feature>
<feature type="compositionally biased region" description="Polar residues" evidence="4">
    <location>
        <begin position="363"/>
        <end position="374"/>
    </location>
</feature>
<dbReference type="Pfam" id="PF00023">
    <property type="entry name" value="Ank"/>
    <property type="match status" value="1"/>
</dbReference>
<dbReference type="PRINTS" id="PR01415">
    <property type="entry name" value="ANKYRIN"/>
</dbReference>
<feature type="repeat" description="ANK" evidence="3">
    <location>
        <begin position="159"/>
        <end position="191"/>
    </location>
</feature>
<feature type="region of interest" description="Disordered" evidence="4">
    <location>
        <begin position="343"/>
        <end position="427"/>
    </location>
</feature>
<dbReference type="AlphaFoldDB" id="A0AAN7DE08"/>
<evidence type="ECO:0000259" key="5">
    <source>
        <dbReference type="Pfam" id="PF24513"/>
    </source>
</evidence>
<feature type="repeat" description="ANK" evidence="3">
    <location>
        <begin position="93"/>
        <end position="125"/>
    </location>
</feature>
<dbReference type="Pfam" id="PF24513">
    <property type="entry name" value="DUF7593"/>
    <property type="match status" value="1"/>
</dbReference>
<feature type="region of interest" description="Disordered" evidence="4">
    <location>
        <begin position="1"/>
        <end position="32"/>
    </location>
</feature>